<dbReference type="InterPro" id="IPR016181">
    <property type="entry name" value="Acyl_CoA_acyltransferase"/>
</dbReference>
<dbReference type="PROSITE" id="PS51186">
    <property type="entry name" value="GNAT"/>
    <property type="match status" value="1"/>
</dbReference>
<evidence type="ECO:0000313" key="3">
    <source>
        <dbReference type="Proteomes" id="UP001256711"/>
    </source>
</evidence>
<proteinExistence type="predicted"/>
<evidence type="ECO:0000313" key="2">
    <source>
        <dbReference type="EMBL" id="MDT2809509.1"/>
    </source>
</evidence>
<dbReference type="RefSeq" id="WP_311835030.1">
    <property type="nucleotide sequence ID" value="NZ_JARQBJ010000001.1"/>
</dbReference>
<dbReference type="SUPFAM" id="SSF55729">
    <property type="entry name" value="Acyl-CoA N-acyltransferases (Nat)"/>
    <property type="match status" value="1"/>
</dbReference>
<dbReference type="Pfam" id="PF00583">
    <property type="entry name" value="Acetyltransf_1"/>
    <property type="match status" value="1"/>
</dbReference>
<reference evidence="2" key="1">
    <citation type="submission" date="2023-03" db="EMBL/GenBank/DDBJ databases">
        <authorList>
            <person name="Shen W."/>
            <person name="Cai J."/>
        </authorList>
    </citation>
    <scope>NUCLEOTIDE SEQUENCE</scope>
    <source>
        <strain evidence="2">B226-2</strain>
    </source>
</reference>
<dbReference type="Gene3D" id="3.40.630.30">
    <property type="match status" value="1"/>
</dbReference>
<feature type="domain" description="N-acetyltransferase" evidence="1">
    <location>
        <begin position="3"/>
        <end position="150"/>
    </location>
</feature>
<sequence>MDVTIRRYHAGDEAGVWQLNTQVLGYPFSYEETAVKLALLAENPEHCILIAQVDGEVVGHIHGTDYEVLYMPSYKNILALAVAKDYQHQGIGHTLLQGVEQWARTLREQLMFAWFLVKNAQKRMNFTQPVAIRERKNKLISVKNGKEKAR</sequence>
<dbReference type="EMBL" id="JARQBJ010000001">
    <property type="protein sequence ID" value="MDT2809509.1"/>
    <property type="molecule type" value="Genomic_DNA"/>
</dbReference>
<evidence type="ECO:0000259" key="1">
    <source>
        <dbReference type="PROSITE" id="PS51186"/>
    </source>
</evidence>
<organism evidence="2 3">
    <name type="scientific">Enterococcus asini</name>
    <dbReference type="NCBI Taxonomy" id="57732"/>
    <lineage>
        <taxon>Bacteria</taxon>
        <taxon>Bacillati</taxon>
        <taxon>Bacillota</taxon>
        <taxon>Bacilli</taxon>
        <taxon>Lactobacillales</taxon>
        <taxon>Enterococcaceae</taxon>
        <taxon>Enterococcus</taxon>
    </lineage>
</organism>
<dbReference type="Proteomes" id="UP001256711">
    <property type="component" value="Unassembled WGS sequence"/>
</dbReference>
<dbReference type="GO" id="GO:0016747">
    <property type="term" value="F:acyltransferase activity, transferring groups other than amino-acyl groups"/>
    <property type="evidence" value="ECO:0007669"/>
    <property type="project" value="InterPro"/>
</dbReference>
<dbReference type="CDD" id="cd04301">
    <property type="entry name" value="NAT_SF"/>
    <property type="match status" value="1"/>
</dbReference>
<dbReference type="InterPro" id="IPR000182">
    <property type="entry name" value="GNAT_dom"/>
</dbReference>
<dbReference type="AlphaFoldDB" id="A0AAW8TWY4"/>
<gene>
    <name evidence="2" type="ORF">P7H43_03230</name>
</gene>
<accession>A0AAW8TWY4</accession>
<comment type="caution">
    <text evidence="2">The sequence shown here is derived from an EMBL/GenBank/DDBJ whole genome shotgun (WGS) entry which is preliminary data.</text>
</comment>
<protein>
    <submittedName>
        <fullName evidence="2">GNAT family N-acetyltransferase</fullName>
    </submittedName>
</protein>
<name>A0AAW8TWY4_9ENTE</name>